<sequence>MKTQRTEPPSTASHCLYPFETLQTAQGYPSDQHFQVVRTRNGRSTGIKAKVAFDKRISIAKVSGHVVDERRLHTLQMSSHIYLYDPWFSGLLMHSCDPNVFLDITELELWTTQAIHPGTLLTMDYASTENVLHQQFQCHCGADNCRGWITGNKEPLNEEGQRFMEQRRQRKRV</sequence>
<organism evidence="3 4">
    <name type="scientific">Pseudomonas mucidolens</name>
    <dbReference type="NCBI Taxonomy" id="46679"/>
    <lineage>
        <taxon>Bacteria</taxon>
        <taxon>Pseudomonadati</taxon>
        <taxon>Pseudomonadota</taxon>
        <taxon>Gammaproteobacteria</taxon>
        <taxon>Pseudomonadales</taxon>
        <taxon>Pseudomonadaceae</taxon>
        <taxon>Pseudomonas</taxon>
    </lineage>
</organism>
<dbReference type="InterPro" id="IPR003616">
    <property type="entry name" value="Post-SET_dom"/>
</dbReference>
<keyword evidence="4" id="KW-1185">Reference proteome</keyword>
<dbReference type="STRING" id="46679.SAMN05216202_3783"/>
<evidence type="ECO:0000259" key="2">
    <source>
        <dbReference type="PROSITE" id="PS50868"/>
    </source>
</evidence>
<dbReference type="PANTHER" id="PTHR12350:SF19">
    <property type="entry name" value="SET DOMAIN-CONTAINING PROTEIN"/>
    <property type="match status" value="1"/>
</dbReference>
<dbReference type="GO" id="GO:0016740">
    <property type="term" value="F:transferase activity"/>
    <property type="evidence" value="ECO:0007669"/>
    <property type="project" value="UniProtKB-KW"/>
</dbReference>
<feature type="domain" description="Post-SET" evidence="2">
    <location>
        <begin position="134"/>
        <end position="150"/>
    </location>
</feature>
<dbReference type="Gene3D" id="2.170.270.10">
    <property type="entry name" value="SET domain"/>
    <property type="match status" value="1"/>
</dbReference>
<dbReference type="InterPro" id="IPR053201">
    <property type="entry name" value="Flavunoidine_N-MTase"/>
</dbReference>
<accession>A0A1H2NHU0</accession>
<protein>
    <recommendedName>
        <fullName evidence="2">Post-SET domain-containing protein</fullName>
    </recommendedName>
</protein>
<dbReference type="RefSeq" id="WP_084379248.1">
    <property type="nucleotide sequence ID" value="NZ_LS483433.1"/>
</dbReference>
<dbReference type="SUPFAM" id="SSF82199">
    <property type="entry name" value="SET domain"/>
    <property type="match status" value="1"/>
</dbReference>
<keyword evidence="1" id="KW-0808">Transferase</keyword>
<dbReference type="PANTHER" id="PTHR12350">
    <property type="entry name" value="HISTONE-LYSINE N-METHYLTRANSFERASE-RELATED"/>
    <property type="match status" value="1"/>
</dbReference>
<dbReference type="OrthoDB" id="9790349at2"/>
<dbReference type="InterPro" id="IPR046341">
    <property type="entry name" value="SET_dom_sf"/>
</dbReference>
<dbReference type="AlphaFoldDB" id="A0A1H2NHU0"/>
<evidence type="ECO:0000313" key="3">
    <source>
        <dbReference type="EMBL" id="SDV05067.1"/>
    </source>
</evidence>
<dbReference type="EMBL" id="LT629802">
    <property type="protein sequence ID" value="SDV05067.1"/>
    <property type="molecule type" value="Genomic_DNA"/>
</dbReference>
<dbReference type="Proteomes" id="UP000198600">
    <property type="component" value="Chromosome I"/>
</dbReference>
<proteinExistence type="predicted"/>
<dbReference type="SMART" id="SM00508">
    <property type="entry name" value="PostSET"/>
    <property type="match status" value="1"/>
</dbReference>
<evidence type="ECO:0000256" key="1">
    <source>
        <dbReference type="ARBA" id="ARBA00022679"/>
    </source>
</evidence>
<evidence type="ECO:0000313" key="4">
    <source>
        <dbReference type="Proteomes" id="UP000198600"/>
    </source>
</evidence>
<gene>
    <name evidence="3" type="ORF">SAMN05216202_3783</name>
</gene>
<name>A0A1H2NHU0_9PSED</name>
<reference evidence="4" key="1">
    <citation type="submission" date="2016-10" db="EMBL/GenBank/DDBJ databases">
        <authorList>
            <person name="Varghese N."/>
            <person name="Submissions S."/>
        </authorList>
    </citation>
    <scope>NUCLEOTIDE SEQUENCE [LARGE SCALE GENOMIC DNA]</scope>
    <source>
        <strain evidence="4">LMG 2223</strain>
    </source>
</reference>
<dbReference type="PROSITE" id="PS50868">
    <property type="entry name" value="POST_SET"/>
    <property type="match status" value="1"/>
</dbReference>